<dbReference type="OrthoDB" id="755951at2759"/>
<dbReference type="GO" id="GO:0005829">
    <property type="term" value="C:cytosol"/>
    <property type="evidence" value="ECO:0007669"/>
    <property type="project" value="TreeGrafter"/>
</dbReference>
<dbReference type="GO" id="GO:0004805">
    <property type="term" value="F:trehalose-phosphatase activity"/>
    <property type="evidence" value="ECO:0007669"/>
    <property type="project" value="TreeGrafter"/>
</dbReference>
<dbReference type="CDD" id="cd03788">
    <property type="entry name" value="GT20_TPS"/>
    <property type="match status" value="1"/>
</dbReference>
<evidence type="ECO:0000313" key="3">
    <source>
        <dbReference type="EMBL" id="OEU17281.1"/>
    </source>
</evidence>
<dbReference type="InterPro" id="IPR036412">
    <property type="entry name" value="HAD-like_sf"/>
</dbReference>
<keyword evidence="4" id="KW-1185">Reference proteome</keyword>
<protein>
    <submittedName>
        <fullName evidence="3">Glyco_transf_20-domain-containing protein</fullName>
    </submittedName>
</protein>
<dbReference type="AlphaFoldDB" id="A0A1E7FGH2"/>
<name>A0A1E7FGH2_9STRA</name>
<proteinExistence type="inferred from homology"/>
<evidence type="ECO:0000256" key="1">
    <source>
        <dbReference type="ARBA" id="ARBA00005409"/>
    </source>
</evidence>
<dbReference type="InterPro" id="IPR003337">
    <property type="entry name" value="Trehalose_PPase"/>
</dbReference>
<organism evidence="3 4">
    <name type="scientific">Fragilariopsis cylindrus CCMP1102</name>
    <dbReference type="NCBI Taxonomy" id="635003"/>
    <lineage>
        <taxon>Eukaryota</taxon>
        <taxon>Sar</taxon>
        <taxon>Stramenopiles</taxon>
        <taxon>Ochrophyta</taxon>
        <taxon>Bacillariophyta</taxon>
        <taxon>Bacillariophyceae</taxon>
        <taxon>Bacillariophycidae</taxon>
        <taxon>Bacillariales</taxon>
        <taxon>Bacillariaceae</taxon>
        <taxon>Fragilariopsis</taxon>
    </lineage>
</organism>
<dbReference type="Gene3D" id="3.40.50.2000">
    <property type="entry name" value="Glycogen Phosphorylase B"/>
    <property type="match status" value="2"/>
</dbReference>
<dbReference type="GO" id="GO:0005992">
    <property type="term" value="P:trehalose biosynthetic process"/>
    <property type="evidence" value="ECO:0007669"/>
    <property type="project" value="InterPro"/>
</dbReference>
<evidence type="ECO:0000256" key="2">
    <source>
        <dbReference type="ARBA" id="ARBA00006330"/>
    </source>
</evidence>
<dbReference type="Pfam" id="PF00982">
    <property type="entry name" value="Glyco_transf_20"/>
    <property type="match status" value="1"/>
</dbReference>
<dbReference type="SUPFAM" id="SSF56784">
    <property type="entry name" value="HAD-like"/>
    <property type="match status" value="1"/>
</dbReference>
<dbReference type="FunFam" id="3.40.50.1000:FF:000052">
    <property type="entry name" value="Alpha,alpha-trehalose-phosphate synthase [UDP-forming] 6"/>
    <property type="match status" value="1"/>
</dbReference>
<dbReference type="NCBIfam" id="TIGR00685">
    <property type="entry name" value="T6PP"/>
    <property type="match status" value="1"/>
</dbReference>
<evidence type="ECO:0000313" key="4">
    <source>
        <dbReference type="Proteomes" id="UP000095751"/>
    </source>
</evidence>
<dbReference type="Pfam" id="PF02358">
    <property type="entry name" value="Trehalose_PPase"/>
    <property type="match status" value="1"/>
</dbReference>
<dbReference type="PANTHER" id="PTHR10788:SF109">
    <property type="entry name" value="CBM20 DOMAIN-CONTAINING PROTEIN"/>
    <property type="match status" value="1"/>
</dbReference>
<dbReference type="InterPro" id="IPR023214">
    <property type="entry name" value="HAD_sf"/>
</dbReference>
<dbReference type="InParanoid" id="A0A1E7FGH2"/>
<dbReference type="KEGG" id="fcy:FRACYDRAFT_184505"/>
<comment type="similarity">
    <text evidence="1">In the N-terminal section; belongs to the glycosyltransferase 20 family.</text>
</comment>
<accession>A0A1E7FGH2</accession>
<dbReference type="SUPFAM" id="SSF53756">
    <property type="entry name" value="UDP-Glycosyltransferase/glycogen phosphorylase"/>
    <property type="match status" value="1"/>
</dbReference>
<reference evidence="3 4" key="1">
    <citation type="submission" date="2016-09" db="EMBL/GenBank/DDBJ databases">
        <title>Extensive genetic diversity and differential bi-allelic expression allows diatom success in the polar Southern Ocean.</title>
        <authorList>
            <consortium name="DOE Joint Genome Institute"/>
            <person name="Mock T."/>
            <person name="Otillar R.P."/>
            <person name="Strauss J."/>
            <person name="Dupont C."/>
            <person name="Frickenhaus S."/>
            <person name="Maumus F."/>
            <person name="Mcmullan M."/>
            <person name="Sanges R."/>
            <person name="Schmutz J."/>
            <person name="Toseland A."/>
            <person name="Valas R."/>
            <person name="Veluchamy A."/>
            <person name="Ward B.J."/>
            <person name="Allen A."/>
            <person name="Barry K."/>
            <person name="Falciatore A."/>
            <person name="Ferrante M."/>
            <person name="Fortunato A.E."/>
            <person name="Gloeckner G."/>
            <person name="Gruber A."/>
            <person name="Hipkin R."/>
            <person name="Janech M."/>
            <person name="Kroth P."/>
            <person name="Leese F."/>
            <person name="Lindquist E."/>
            <person name="Lyon B.R."/>
            <person name="Martin J."/>
            <person name="Mayer C."/>
            <person name="Parker M."/>
            <person name="Quesneville H."/>
            <person name="Raymond J."/>
            <person name="Uhlig C."/>
            <person name="Valentin K.U."/>
            <person name="Worden A.Z."/>
            <person name="Armbrust E.V."/>
            <person name="Bowler C."/>
            <person name="Green B."/>
            <person name="Moulton V."/>
            <person name="Van Oosterhout C."/>
            <person name="Grigoriev I."/>
        </authorList>
    </citation>
    <scope>NUCLEOTIDE SEQUENCE [LARGE SCALE GENOMIC DNA]</scope>
    <source>
        <strain evidence="3 4">CCMP1102</strain>
    </source>
</reference>
<dbReference type="Gene3D" id="3.40.50.1000">
    <property type="entry name" value="HAD superfamily/HAD-like"/>
    <property type="match status" value="1"/>
</dbReference>
<dbReference type="EMBL" id="KV784357">
    <property type="protein sequence ID" value="OEU17281.1"/>
    <property type="molecule type" value="Genomic_DNA"/>
</dbReference>
<dbReference type="Proteomes" id="UP000095751">
    <property type="component" value="Unassembled WGS sequence"/>
</dbReference>
<dbReference type="PANTHER" id="PTHR10788">
    <property type="entry name" value="TREHALOSE-6-PHOSPHATE SYNTHASE"/>
    <property type="match status" value="1"/>
</dbReference>
<sequence>MTNLVVSSPGAAEQAAINTSLAPKILFICFHLPVVVVKVDGKWEATWSESLLASKDSSRIVANYRAHWIGTVTAHPPISKEEDRQAIRAILAEMECTPIFLDPSTAQAHYYGFCKQVLWPAFHNIDLLDLSTSGSDGVATSDWDQSRLDHWWQAYQQVNQEFANVVKGIVERDAVTMIDKTYLWIHDYHLALLPRYLCEDGSATKYCRKVFFLHIPFPTSQIFRELECGEDILQGMLHADVVGFHAFDHARHFLNANKRIMGLNYENLQGGLIGVNYMGRTVLVSMSNVSIEPKMVDVALKLPSVDMGCNSLRQIHGDRSIICGVDIGQRLSGSSLKLLAYERLLQDYPSWQAKVVMVLRILLPGSRKRDEQITVRELRQIVLRIQEKYGSAVIDYKEITGSNLPLDQRLALWKASDVLMLTPIREGLNHWPLEYIYCKRDMAPGVVIASEFSAVCSILNGALRVNPFDIQMTVTIMDKALSMDPEEKEGRRYRDLDFVSNSPSDRWVRNVLRDMNDAYTASSSGHRRTSSKIRREEVQGTAAFLLKQSHDSFTHMNPKVLKQAYDVSSRRVIILDFNGTIVLKEPPGKYLKREILGSSGNKPPPEVLEALSLLCRDPRNTVYVNSGDSSENVLSALGNIHNLGLAVSNGAKFSPPMQDKDEERQWQAFDLGVDWDAVKRVALPVLSKYTARSNGSFVKLTAFSIGWSYYSCDPEWGSLQAAHLVLELEAELKTSNVRLVTLKGIVEIVPRKLNKGLIVKKVLRDISKTPNEPPIDFCLCLGDDISDEKMFTKPKSSIILAQKPIPDPMYCFTCAVGKKPSSASMYVTDAQEVANALVLLAKGEFPQGGVDTGRGIDQNMFT</sequence>
<comment type="similarity">
    <text evidence="2">In the C-terminal section; belongs to the trehalose phosphatase family.</text>
</comment>
<gene>
    <name evidence="3" type="ORF">FRACYDRAFT_184505</name>
</gene>
<dbReference type="InterPro" id="IPR001830">
    <property type="entry name" value="Glyco_trans_20"/>
</dbReference>